<dbReference type="Gene3D" id="3.40.190.10">
    <property type="entry name" value="Periplasmic binding protein-like II"/>
    <property type="match status" value="2"/>
</dbReference>
<dbReference type="GO" id="GO:0012505">
    <property type="term" value="C:endomembrane system"/>
    <property type="evidence" value="ECO:0007669"/>
    <property type="project" value="UniProtKB-SubCell"/>
</dbReference>
<keyword evidence="4" id="KW-0997">Cell inner membrane</keyword>
<accession>A0A916UAM5</accession>
<keyword evidence="5" id="KW-0472">Membrane</keyword>
<evidence type="ECO:0000256" key="4">
    <source>
        <dbReference type="ARBA" id="ARBA00022519"/>
    </source>
</evidence>
<evidence type="ECO:0000313" key="7">
    <source>
        <dbReference type="Proteomes" id="UP000637002"/>
    </source>
</evidence>
<keyword evidence="3" id="KW-1003">Cell membrane</keyword>
<proteinExistence type="predicted"/>
<protein>
    <submittedName>
        <fullName evidence="6">Nitrate transporter</fullName>
    </submittedName>
</protein>
<dbReference type="InterPro" id="IPR044527">
    <property type="entry name" value="NrtA/CpmA_ABC-bd_dom"/>
</dbReference>
<evidence type="ECO:0000256" key="1">
    <source>
        <dbReference type="ARBA" id="ARBA00004308"/>
    </source>
</evidence>
<dbReference type="Proteomes" id="UP000637002">
    <property type="component" value="Unassembled WGS sequence"/>
</dbReference>
<dbReference type="Pfam" id="PF13379">
    <property type="entry name" value="NMT1_2"/>
    <property type="match status" value="1"/>
</dbReference>
<dbReference type="AlphaFoldDB" id="A0A916UAM5"/>
<dbReference type="PANTHER" id="PTHR30024:SF43">
    <property type="entry name" value="BLL4572 PROTEIN"/>
    <property type="match status" value="1"/>
</dbReference>
<reference evidence="6" key="1">
    <citation type="journal article" date="2014" name="Int. J. Syst. Evol. Microbiol.">
        <title>Complete genome sequence of Corynebacterium casei LMG S-19264T (=DSM 44701T), isolated from a smear-ripened cheese.</title>
        <authorList>
            <consortium name="US DOE Joint Genome Institute (JGI-PGF)"/>
            <person name="Walter F."/>
            <person name="Albersmeier A."/>
            <person name="Kalinowski J."/>
            <person name="Ruckert C."/>
        </authorList>
    </citation>
    <scope>NUCLEOTIDE SEQUENCE</scope>
    <source>
        <strain evidence="6">CGMCC 1.12919</strain>
    </source>
</reference>
<sequence>MTIPLRIGFIPLLDAALLVAARDEGFAEAEGLRLDLVREVSWANIRDKLNVGLFDAAHMLAPAAIASTLGLGHIKVAISVPIALNLNGNAITVSRPLYEALAAEAATAPSQDPRASSAALKRLIGRRAAAGQPPLTFAHTFPFSTHHYQLRTWMAAGGIDPERDTNLVVIPPPLMAKSLESGHVDGFCVGAPWNATTIAAGHAMIMHHGTQIVADCPEKVLGVPTRLVDERPETVTALVRALAGAAGWCADPANRAALARLMARPEILGVAPAIVEMILAGALSLGPAAPAAPDLAYIRLDPAALRPIAAQVDFLLAQMADAGQLASPGAHRADAHRVYRPDLFECAGVTAGQTPIPQPFAARLRDGR</sequence>
<reference evidence="6" key="2">
    <citation type="submission" date="2020-09" db="EMBL/GenBank/DDBJ databases">
        <authorList>
            <person name="Sun Q."/>
            <person name="Zhou Y."/>
        </authorList>
    </citation>
    <scope>NUCLEOTIDE SEQUENCE</scope>
    <source>
        <strain evidence="6">CGMCC 1.12919</strain>
    </source>
</reference>
<dbReference type="PANTHER" id="PTHR30024">
    <property type="entry name" value="ALIPHATIC SULFONATES-BINDING PROTEIN-RELATED"/>
    <property type="match status" value="1"/>
</dbReference>
<evidence type="ECO:0000313" key="6">
    <source>
        <dbReference type="EMBL" id="GGC65935.1"/>
    </source>
</evidence>
<keyword evidence="7" id="KW-1185">Reference proteome</keyword>
<organism evidence="6 7">
    <name type="scientific">Chelatococcus reniformis</name>
    <dbReference type="NCBI Taxonomy" id="1494448"/>
    <lineage>
        <taxon>Bacteria</taxon>
        <taxon>Pseudomonadati</taxon>
        <taxon>Pseudomonadota</taxon>
        <taxon>Alphaproteobacteria</taxon>
        <taxon>Hyphomicrobiales</taxon>
        <taxon>Chelatococcaceae</taxon>
        <taxon>Chelatococcus</taxon>
    </lineage>
</organism>
<comment type="subcellular location">
    <subcellularLocation>
        <location evidence="1">Endomembrane system</location>
    </subcellularLocation>
</comment>
<name>A0A916UAM5_9HYPH</name>
<comment type="caution">
    <text evidence="6">The sequence shown here is derived from an EMBL/GenBank/DDBJ whole genome shotgun (WGS) entry which is preliminary data.</text>
</comment>
<evidence type="ECO:0000256" key="3">
    <source>
        <dbReference type="ARBA" id="ARBA00022475"/>
    </source>
</evidence>
<evidence type="ECO:0000256" key="2">
    <source>
        <dbReference type="ARBA" id="ARBA00022448"/>
    </source>
</evidence>
<dbReference type="RefSeq" id="WP_188609554.1">
    <property type="nucleotide sequence ID" value="NZ_BMGG01000004.1"/>
</dbReference>
<gene>
    <name evidence="6" type="ORF">GCM10010994_25670</name>
</gene>
<keyword evidence="2" id="KW-0813">Transport</keyword>
<evidence type="ECO:0000256" key="5">
    <source>
        <dbReference type="ARBA" id="ARBA00023136"/>
    </source>
</evidence>
<dbReference type="SUPFAM" id="SSF53850">
    <property type="entry name" value="Periplasmic binding protein-like II"/>
    <property type="match status" value="1"/>
</dbReference>
<dbReference type="EMBL" id="BMGG01000004">
    <property type="protein sequence ID" value="GGC65935.1"/>
    <property type="molecule type" value="Genomic_DNA"/>
</dbReference>
<dbReference type="CDD" id="cd13553">
    <property type="entry name" value="PBP2_NrtA_CpmA_like"/>
    <property type="match status" value="1"/>
</dbReference>